<dbReference type="RefSeq" id="WP_010897618.1">
    <property type="nucleotide sequence ID" value="NC_002570.2"/>
</dbReference>
<dbReference type="GO" id="GO:0006284">
    <property type="term" value="P:base-excision repair"/>
    <property type="evidence" value="ECO:0007669"/>
    <property type="project" value="InterPro"/>
</dbReference>
<dbReference type="PROSITE" id="PS51186">
    <property type="entry name" value="GNAT"/>
    <property type="match status" value="1"/>
</dbReference>
<dbReference type="eggNOG" id="COG2818">
    <property type="taxonomic scope" value="Bacteria"/>
</dbReference>
<dbReference type="InterPro" id="IPR011257">
    <property type="entry name" value="DNA_glycosylase"/>
</dbReference>
<dbReference type="SUPFAM" id="SSF48150">
    <property type="entry name" value="DNA-glycosylase"/>
    <property type="match status" value="1"/>
</dbReference>
<dbReference type="GO" id="GO:0008725">
    <property type="term" value="F:DNA-3-methyladenine glycosylase activity"/>
    <property type="evidence" value="ECO:0007669"/>
    <property type="project" value="InterPro"/>
</dbReference>
<dbReference type="Pfam" id="PF03352">
    <property type="entry name" value="Adenine_glyco"/>
    <property type="match status" value="1"/>
</dbReference>
<dbReference type="Proteomes" id="UP000001258">
    <property type="component" value="Chromosome"/>
</dbReference>
<accession>Q9KCW6</accession>
<keyword evidence="1" id="KW-0862">Zinc</keyword>
<dbReference type="EMBL" id="BA000004">
    <property type="protein sequence ID" value="BAB05172.1"/>
    <property type="molecule type" value="Genomic_DNA"/>
</dbReference>
<dbReference type="GO" id="GO:0046872">
    <property type="term" value="F:metal ion binding"/>
    <property type="evidence" value="ECO:0007669"/>
    <property type="project" value="UniProtKB-KW"/>
</dbReference>
<dbReference type="PANTHER" id="PTHR30037:SF4">
    <property type="entry name" value="DNA-3-METHYLADENINE GLYCOSYLASE I"/>
    <property type="match status" value="1"/>
</dbReference>
<organism evidence="3 4">
    <name type="scientific">Halalkalibacterium halodurans (strain ATCC BAA-125 / DSM 18197 / FERM 7344 / JCM 9153 / C-125)</name>
    <name type="common">Bacillus halodurans</name>
    <dbReference type="NCBI Taxonomy" id="272558"/>
    <lineage>
        <taxon>Bacteria</taxon>
        <taxon>Bacillati</taxon>
        <taxon>Bacillota</taxon>
        <taxon>Bacilli</taxon>
        <taxon>Bacillales</taxon>
        <taxon>Bacillaceae</taxon>
        <taxon>Halalkalibacterium (ex Joshi et al. 2022)</taxon>
    </lineage>
</organism>
<feature type="binding site" evidence="1">
    <location>
        <position position="18"/>
    </location>
    <ligand>
        <name>Zn(2+)</name>
        <dbReference type="ChEBI" id="CHEBI:29105"/>
    </ligand>
</feature>
<dbReference type="InterPro" id="IPR005019">
    <property type="entry name" value="Adenine_glyco"/>
</dbReference>
<keyword evidence="1" id="KW-0479">Metal-binding</keyword>
<evidence type="ECO:0000313" key="3">
    <source>
        <dbReference type="EMBL" id="BAB05172.1"/>
    </source>
</evidence>
<dbReference type="Pfam" id="PF00583">
    <property type="entry name" value="Acetyltransf_1"/>
    <property type="match status" value="1"/>
</dbReference>
<evidence type="ECO:0000313" key="4">
    <source>
        <dbReference type="Proteomes" id="UP000001258"/>
    </source>
</evidence>
<dbReference type="Gene3D" id="1.10.340.30">
    <property type="entry name" value="Hypothetical protein, domain 2"/>
    <property type="match status" value="1"/>
</dbReference>
<reference evidence="3 4" key="1">
    <citation type="journal article" date="2000" name="Nucleic Acids Res.">
        <title>Complete genome sequence of the alkaliphilic bacterium Bacillus halodurans and genomic sequence comparison with Bacillus subtilis.</title>
        <authorList>
            <person name="Takami H."/>
            <person name="Nakasone K."/>
            <person name="Takaki Y."/>
            <person name="Maeno G."/>
            <person name="Sasaki R."/>
            <person name="Masui N."/>
            <person name="Fuji F."/>
            <person name="Hirama C."/>
            <person name="Nakamura Y."/>
            <person name="Ogasawara N."/>
            <person name="Kuhara S."/>
            <person name="Horikoshi K."/>
        </authorList>
    </citation>
    <scope>NUCLEOTIDE SEQUENCE [LARGE SCALE GENOMIC DNA]</scope>
    <source>
        <strain evidence="4">ATCC BAA-125 / DSM 18197 / FERM 7344 / JCM 9153 / C-125</strain>
    </source>
</reference>
<dbReference type="AlphaFoldDB" id="Q9KCW6"/>
<dbReference type="InterPro" id="IPR052891">
    <property type="entry name" value="DNA-3mA_glycosylase"/>
</dbReference>
<name>Q9KCW6_HALH5</name>
<dbReference type="InterPro" id="IPR000182">
    <property type="entry name" value="GNAT_dom"/>
</dbReference>
<feature type="binding site" evidence="1">
    <location>
        <position position="5"/>
    </location>
    <ligand>
        <name>Zn(2+)</name>
        <dbReference type="ChEBI" id="CHEBI:29105"/>
    </ligand>
</feature>
<evidence type="ECO:0000256" key="1">
    <source>
        <dbReference type="PIRSR" id="PIRSR605019-1"/>
    </source>
</evidence>
<dbReference type="InterPro" id="IPR016181">
    <property type="entry name" value="Acyl_CoA_acyltransferase"/>
</dbReference>
<dbReference type="eggNOG" id="COG0456">
    <property type="taxonomic scope" value="Bacteria"/>
</dbReference>
<dbReference type="PANTHER" id="PTHR30037">
    <property type="entry name" value="DNA-3-METHYLADENINE GLYCOSYLASE 1"/>
    <property type="match status" value="1"/>
</dbReference>
<dbReference type="GO" id="GO:0016747">
    <property type="term" value="F:acyltransferase activity, transferring groups other than amino-acyl groups"/>
    <property type="evidence" value="ECO:0007669"/>
    <property type="project" value="InterPro"/>
</dbReference>
<dbReference type="CDD" id="cd04301">
    <property type="entry name" value="NAT_SF"/>
    <property type="match status" value="1"/>
</dbReference>
<sequence>MRNYCRWCENDPLLIAYHDKEWGQREGNDQRLFEAMCLELFQSGLSWKTVLQKRDSIRKAFHHFELEKVATMNEQDVERLLKDKGIIRHRKKIEATIQNSRNVVRLQREFGSFREWIESLPNDVEAKAAMISEMFTYMGPITAKSFLEATGFIPVEHDKQCHLFEGKSLQIKPIGTADRGEVQQFFHQHWGSPEMVLSTGVFHCERLPGFLYRNKLGEIIGLITYVTHGKRSIEIISLDSVEEGKGIGTSLLQAVEAEAIEQQVRQIEVITTNDNLHALGFYQKRGFQLKELVVNGVEKARQLKPSIPRKSADGIPIRDELKLVKTMR</sequence>
<keyword evidence="4" id="KW-1185">Reference proteome</keyword>
<gene>
    <name evidence="3" type="ordered locus">BH1453</name>
</gene>
<dbReference type="STRING" id="272558.gene:10727351"/>
<feature type="domain" description="N-acetyltransferase" evidence="2">
    <location>
        <begin position="169"/>
        <end position="308"/>
    </location>
</feature>
<dbReference type="HOGENOM" id="CLU_846361_0_0_9"/>
<proteinExistence type="predicted"/>
<evidence type="ECO:0000259" key="2">
    <source>
        <dbReference type="PROSITE" id="PS51186"/>
    </source>
</evidence>
<dbReference type="PIR" id="E83831">
    <property type="entry name" value="E83831"/>
</dbReference>
<dbReference type="SUPFAM" id="SSF55729">
    <property type="entry name" value="Acyl-CoA N-acyltransferases (Nat)"/>
    <property type="match status" value="1"/>
</dbReference>
<dbReference type="KEGG" id="bha:BH1453"/>
<dbReference type="SMR" id="Q9KCW6"/>
<dbReference type="Gene3D" id="3.40.630.30">
    <property type="match status" value="1"/>
</dbReference>
<protein>
    <submittedName>
        <fullName evidence="3">BH1453 protein</fullName>
    </submittedName>
</protein>